<name>A0ABP5FAR7_9ACTN</name>
<keyword evidence="3" id="KW-1185">Reference proteome</keyword>
<comment type="caution">
    <text evidence="2">The sequence shown here is derived from an EMBL/GenBank/DDBJ whole genome shotgun (WGS) entry which is preliminary data.</text>
</comment>
<gene>
    <name evidence="2" type="ORF">GCM10009839_14690</name>
</gene>
<dbReference type="EMBL" id="BAAAQN010000006">
    <property type="protein sequence ID" value="GAA2019318.1"/>
    <property type="molecule type" value="Genomic_DNA"/>
</dbReference>
<feature type="region of interest" description="Disordered" evidence="1">
    <location>
        <begin position="1"/>
        <end position="32"/>
    </location>
</feature>
<reference evidence="3" key="1">
    <citation type="journal article" date="2019" name="Int. J. Syst. Evol. Microbiol.">
        <title>The Global Catalogue of Microorganisms (GCM) 10K type strain sequencing project: providing services to taxonomists for standard genome sequencing and annotation.</title>
        <authorList>
            <consortium name="The Broad Institute Genomics Platform"/>
            <consortium name="The Broad Institute Genome Sequencing Center for Infectious Disease"/>
            <person name="Wu L."/>
            <person name="Ma J."/>
        </authorList>
    </citation>
    <scope>NUCLEOTIDE SEQUENCE [LARGE SCALE GENOMIC DNA]</scope>
    <source>
        <strain evidence="3">JCM 16014</strain>
    </source>
</reference>
<evidence type="ECO:0000256" key="1">
    <source>
        <dbReference type="SAM" id="MobiDB-lite"/>
    </source>
</evidence>
<evidence type="ECO:0000313" key="3">
    <source>
        <dbReference type="Proteomes" id="UP001500751"/>
    </source>
</evidence>
<dbReference type="Proteomes" id="UP001500751">
    <property type="component" value="Unassembled WGS sequence"/>
</dbReference>
<evidence type="ECO:0000313" key="2">
    <source>
        <dbReference type="EMBL" id="GAA2019318.1"/>
    </source>
</evidence>
<organism evidence="2 3">
    <name type="scientific">Catenulispora yoronensis</name>
    <dbReference type="NCBI Taxonomy" id="450799"/>
    <lineage>
        <taxon>Bacteria</taxon>
        <taxon>Bacillati</taxon>
        <taxon>Actinomycetota</taxon>
        <taxon>Actinomycetes</taxon>
        <taxon>Catenulisporales</taxon>
        <taxon>Catenulisporaceae</taxon>
        <taxon>Catenulispora</taxon>
    </lineage>
</organism>
<accession>A0ABP5FAR7</accession>
<proteinExistence type="predicted"/>
<sequence>MKTGGPGRVRKGDRSSRPAKTQAVAAPAPHLQPCARPPWRAPVDLVLHALRFRRHDAELMPVTASVQVVVLGARLVERRAERAAGAVGLQEVAVVGRVAPPCPFRLVVPVEAVAAVLIGT</sequence>
<protein>
    <submittedName>
        <fullName evidence="2">Uncharacterized protein</fullName>
    </submittedName>
</protein>